<gene>
    <name evidence="2" type="ORF">A3F08_00965</name>
</gene>
<protein>
    <recommendedName>
        <fullName evidence="1">Transcriptional repressor PaaX-like central Cas2-like domain-containing protein</fullName>
    </recommendedName>
</protein>
<dbReference type="Pfam" id="PF20803">
    <property type="entry name" value="PaaX_M"/>
    <property type="match status" value="1"/>
</dbReference>
<dbReference type="Gene3D" id="3.30.70.2650">
    <property type="match status" value="1"/>
</dbReference>
<dbReference type="InterPro" id="IPR048846">
    <property type="entry name" value="PaaX-like_central"/>
</dbReference>
<accession>A0A1F5EIS8</accession>
<evidence type="ECO:0000313" key="2">
    <source>
        <dbReference type="EMBL" id="OGD67114.1"/>
    </source>
</evidence>
<name>A0A1F5EIS8_9BACT</name>
<dbReference type="Proteomes" id="UP000176451">
    <property type="component" value="Unassembled WGS sequence"/>
</dbReference>
<dbReference type="EMBL" id="MEZV01000019">
    <property type="protein sequence ID" value="OGD67114.1"/>
    <property type="molecule type" value="Genomic_DNA"/>
</dbReference>
<reference evidence="2 3" key="1">
    <citation type="journal article" date="2016" name="Nat. Commun.">
        <title>Thousands of microbial genomes shed light on interconnected biogeochemical processes in an aquifer system.</title>
        <authorList>
            <person name="Anantharaman K."/>
            <person name="Brown C.T."/>
            <person name="Hug L.A."/>
            <person name="Sharon I."/>
            <person name="Castelle C.J."/>
            <person name="Probst A.J."/>
            <person name="Thomas B.C."/>
            <person name="Singh A."/>
            <person name="Wilkins M.J."/>
            <person name="Karaoz U."/>
            <person name="Brodie E.L."/>
            <person name="Williams K.H."/>
            <person name="Hubbard S.S."/>
            <person name="Banfield J.F."/>
        </authorList>
    </citation>
    <scope>NUCLEOTIDE SEQUENCE [LARGE SCALE GENOMIC DNA]</scope>
</reference>
<comment type="caution">
    <text evidence="2">The sequence shown here is derived from an EMBL/GenBank/DDBJ whole genome shotgun (WGS) entry which is preliminary data.</text>
</comment>
<evidence type="ECO:0000259" key="1">
    <source>
        <dbReference type="Pfam" id="PF20803"/>
    </source>
</evidence>
<dbReference type="AlphaFoldDB" id="A0A1F5EIS8"/>
<feature type="domain" description="Transcriptional repressor PaaX-like central Cas2-like" evidence="1">
    <location>
        <begin position="101"/>
        <end position="175"/>
    </location>
</feature>
<proteinExistence type="predicted"/>
<dbReference type="SUPFAM" id="SSF143430">
    <property type="entry name" value="TTP0101/SSO1404-like"/>
    <property type="match status" value="1"/>
</dbReference>
<dbReference type="STRING" id="1797469.A3F08_00965"/>
<sequence length="201" mass="24497">MDQDLKEKIKLTAKEILMSLLDLEAMSMQIFGFPYQRKEASKYLREREIDKDHYYKKLWELEKRGYIKRFKNQKKLIELTKLGTKKAIRYLSEDYIMENPKNWDGKWRIAIFDIPEEKKSLREYIRKRFKQLGIYQLQKSVFVYPFDFIDIISSLKYVYGLGKYLQYIVAENIETEIDLVDYFYNKEILDKNHINIVNIKK</sequence>
<evidence type="ECO:0000313" key="3">
    <source>
        <dbReference type="Proteomes" id="UP000176451"/>
    </source>
</evidence>
<organism evidence="2 3">
    <name type="scientific">Candidatus Berkelbacteria bacterium RIFCSPHIGHO2_12_FULL_36_9</name>
    <dbReference type="NCBI Taxonomy" id="1797469"/>
    <lineage>
        <taxon>Bacteria</taxon>
        <taxon>Candidatus Berkelbacteria</taxon>
    </lineage>
</organism>